<dbReference type="Pfam" id="PF01037">
    <property type="entry name" value="AsnC_trans_reg"/>
    <property type="match status" value="1"/>
</dbReference>
<accession>A0A6P1C860</accession>
<name>A0A6P1C860_RHITR</name>
<dbReference type="InterPro" id="IPR036388">
    <property type="entry name" value="WH-like_DNA-bd_sf"/>
</dbReference>
<evidence type="ECO:0000313" key="8">
    <source>
        <dbReference type="Proteomes" id="UP000526625"/>
    </source>
</evidence>
<organism evidence="6 7">
    <name type="scientific">Rhizobium tropici</name>
    <dbReference type="NCBI Taxonomy" id="398"/>
    <lineage>
        <taxon>Bacteria</taxon>
        <taxon>Pseudomonadati</taxon>
        <taxon>Pseudomonadota</taxon>
        <taxon>Alphaproteobacteria</taxon>
        <taxon>Hyphomicrobiales</taxon>
        <taxon>Rhizobiaceae</taxon>
        <taxon>Rhizobium/Agrobacterium group</taxon>
        <taxon>Rhizobium</taxon>
    </lineage>
</organism>
<dbReference type="Gene3D" id="1.10.10.10">
    <property type="entry name" value="Winged helix-like DNA-binding domain superfamily/Winged helix DNA-binding domain"/>
    <property type="match status" value="1"/>
</dbReference>
<dbReference type="GO" id="GO:0005829">
    <property type="term" value="C:cytosol"/>
    <property type="evidence" value="ECO:0007669"/>
    <property type="project" value="TreeGrafter"/>
</dbReference>
<dbReference type="EMBL" id="JAADZA010000026">
    <property type="protein sequence ID" value="NEV13389.1"/>
    <property type="molecule type" value="Genomic_DNA"/>
</dbReference>
<keyword evidence="1" id="KW-0805">Transcription regulation</keyword>
<protein>
    <submittedName>
        <fullName evidence="5">DNA-binding Lrp family transcriptional regulator</fullName>
    </submittedName>
    <submittedName>
        <fullName evidence="6">Lrp/AsnC family transcriptional regulator</fullName>
    </submittedName>
</protein>
<reference evidence="5 8" key="2">
    <citation type="submission" date="2020-08" db="EMBL/GenBank/DDBJ databases">
        <title>Genomic Encyclopedia of Type Strains, Phase IV (KMG-V): Genome sequencing to study the core and pangenomes of soil and plant-associated prokaryotes.</title>
        <authorList>
            <person name="Whitman W."/>
        </authorList>
    </citation>
    <scope>NUCLEOTIDE SEQUENCE [LARGE SCALE GENOMIC DNA]</scope>
    <source>
        <strain evidence="5 8">SEMIA 4059</strain>
    </source>
</reference>
<dbReference type="InterPro" id="IPR036390">
    <property type="entry name" value="WH_DNA-bd_sf"/>
</dbReference>
<evidence type="ECO:0000256" key="2">
    <source>
        <dbReference type="ARBA" id="ARBA00023125"/>
    </source>
</evidence>
<dbReference type="SUPFAM" id="SSF46785">
    <property type="entry name" value="Winged helix' DNA-binding domain"/>
    <property type="match status" value="1"/>
</dbReference>
<dbReference type="GO" id="GO:0043200">
    <property type="term" value="P:response to amino acid"/>
    <property type="evidence" value="ECO:0007669"/>
    <property type="project" value="TreeGrafter"/>
</dbReference>
<feature type="domain" description="HTH asnC-type" evidence="4">
    <location>
        <begin position="5"/>
        <end position="66"/>
    </location>
</feature>
<dbReference type="Proteomes" id="UP000471190">
    <property type="component" value="Unassembled WGS sequence"/>
</dbReference>
<evidence type="ECO:0000259" key="4">
    <source>
        <dbReference type="PROSITE" id="PS50956"/>
    </source>
</evidence>
<keyword evidence="8" id="KW-1185">Reference proteome</keyword>
<dbReference type="InterPro" id="IPR011008">
    <property type="entry name" value="Dimeric_a/b-barrel"/>
</dbReference>
<proteinExistence type="predicted"/>
<dbReference type="PRINTS" id="PR00033">
    <property type="entry name" value="HTHASNC"/>
</dbReference>
<dbReference type="Gene3D" id="3.30.70.920">
    <property type="match status" value="1"/>
</dbReference>
<evidence type="ECO:0000313" key="6">
    <source>
        <dbReference type="EMBL" id="NEV13389.1"/>
    </source>
</evidence>
<evidence type="ECO:0000256" key="3">
    <source>
        <dbReference type="ARBA" id="ARBA00023163"/>
    </source>
</evidence>
<evidence type="ECO:0000256" key="1">
    <source>
        <dbReference type="ARBA" id="ARBA00023015"/>
    </source>
</evidence>
<dbReference type="AlphaFoldDB" id="A0A6P1C860"/>
<dbReference type="SMART" id="SM00344">
    <property type="entry name" value="HTH_ASNC"/>
    <property type="match status" value="1"/>
</dbReference>
<dbReference type="EMBL" id="JACHBF010000006">
    <property type="protein sequence ID" value="MBB6492021.1"/>
    <property type="molecule type" value="Genomic_DNA"/>
</dbReference>
<dbReference type="PROSITE" id="PS50956">
    <property type="entry name" value="HTH_ASNC_2"/>
    <property type="match status" value="1"/>
</dbReference>
<evidence type="ECO:0000313" key="5">
    <source>
        <dbReference type="EMBL" id="MBB6492021.1"/>
    </source>
</evidence>
<dbReference type="Proteomes" id="UP000526625">
    <property type="component" value="Unassembled WGS sequence"/>
</dbReference>
<sequence length="159" mass="18146">MEEQLDKLDLRLLEELQKDGRLTNNELGERIALSPSQCSRRRTRLEAEGYIRSYQANLDRQRLGLDMLVVISVTLATHNRDNARRFSQLINGLPEVLEAYALTGEMDYHLKVATRGLTDLSRFVNDVLLPHESVQHVKTAIVLDTLKTFEGFPVHLPHG</sequence>
<comment type="caution">
    <text evidence="6">The sequence shown here is derived from an EMBL/GenBank/DDBJ whole genome shotgun (WGS) entry which is preliminary data.</text>
</comment>
<evidence type="ECO:0000313" key="7">
    <source>
        <dbReference type="Proteomes" id="UP000471190"/>
    </source>
</evidence>
<dbReference type="PANTHER" id="PTHR30154">
    <property type="entry name" value="LEUCINE-RESPONSIVE REGULATORY PROTEIN"/>
    <property type="match status" value="1"/>
</dbReference>
<dbReference type="InterPro" id="IPR019887">
    <property type="entry name" value="Tscrpt_reg_AsnC/Lrp_C"/>
</dbReference>
<keyword evidence="2 5" id="KW-0238">DNA-binding</keyword>
<dbReference type="SUPFAM" id="SSF54909">
    <property type="entry name" value="Dimeric alpha+beta barrel"/>
    <property type="match status" value="1"/>
</dbReference>
<reference evidence="6 7" key="1">
    <citation type="submission" date="2020-02" db="EMBL/GenBank/DDBJ databases">
        <title>Draft genome sequence of Rhizobium tropici.</title>
        <authorList>
            <person name="Khayi S."/>
            <person name="Jemo M."/>
        </authorList>
    </citation>
    <scope>NUCLEOTIDE SEQUENCE [LARGE SCALE GENOMIC DNA]</scope>
    <source>
        <strain evidence="6 7">A12</strain>
    </source>
</reference>
<gene>
    <name evidence="5" type="ORF">GGD45_002427</name>
    <name evidence="6" type="ORF">GXW80_20585</name>
</gene>
<dbReference type="InterPro" id="IPR000485">
    <property type="entry name" value="AsnC-type_HTH_dom"/>
</dbReference>
<dbReference type="PANTHER" id="PTHR30154:SF46">
    <property type="entry name" value="TRANSCRIPTIONAL REGULATORY PROTEIN"/>
    <property type="match status" value="1"/>
</dbReference>
<dbReference type="GO" id="GO:0043565">
    <property type="term" value="F:sequence-specific DNA binding"/>
    <property type="evidence" value="ECO:0007669"/>
    <property type="project" value="InterPro"/>
</dbReference>
<dbReference type="RefSeq" id="WP_015343530.1">
    <property type="nucleotide sequence ID" value="NZ_JAADZA010000026.1"/>
</dbReference>
<dbReference type="InterPro" id="IPR019888">
    <property type="entry name" value="Tscrpt_reg_AsnC-like"/>
</dbReference>
<keyword evidence="3" id="KW-0804">Transcription</keyword>
<dbReference type="Pfam" id="PF13412">
    <property type="entry name" value="HTH_24"/>
    <property type="match status" value="1"/>
</dbReference>